<dbReference type="InterPro" id="IPR020667">
    <property type="entry name" value="DNA_mismatch_repair_MutL"/>
</dbReference>
<protein>
    <recommendedName>
        <fullName evidence="2 5">DNA mismatch repair protein MutL</fullName>
    </recommendedName>
</protein>
<dbReference type="SUPFAM" id="SSF118116">
    <property type="entry name" value="DNA mismatch repair protein MutL"/>
    <property type="match status" value="1"/>
</dbReference>
<dbReference type="EMBL" id="JAVBIK010000001">
    <property type="protein sequence ID" value="MDT7517745.1"/>
    <property type="molecule type" value="Genomic_DNA"/>
</dbReference>
<dbReference type="InterPro" id="IPR037198">
    <property type="entry name" value="MutL_C_sf"/>
</dbReference>
<feature type="region of interest" description="Disordered" evidence="6">
    <location>
        <begin position="441"/>
        <end position="480"/>
    </location>
</feature>
<evidence type="ECO:0000256" key="3">
    <source>
        <dbReference type="ARBA" id="ARBA00022763"/>
    </source>
</evidence>
<organism evidence="9 10">
    <name type="scientific">Rhodoferax potami</name>
    <dbReference type="NCBI Taxonomy" id="3068338"/>
    <lineage>
        <taxon>Bacteria</taxon>
        <taxon>Pseudomonadati</taxon>
        <taxon>Pseudomonadota</taxon>
        <taxon>Betaproteobacteria</taxon>
        <taxon>Burkholderiales</taxon>
        <taxon>Comamonadaceae</taxon>
        <taxon>Rhodoferax</taxon>
    </lineage>
</organism>
<dbReference type="CDD" id="cd16926">
    <property type="entry name" value="HATPase_MutL-MLH-PMS-like"/>
    <property type="match status" value="1"/>
</dbReference>
<dbReference type="InterPro" id="IPR036890">
    <property type="entry name" value="HATPase_C_sf"/>
</dbReference>
<comment type="function">
    <text evidence="5">This protein is involved in the repair of mismatches in DNA. It is required for dam-dependent methyl-directed DNA mismatch repair. May act as a 'molecular matchmaker', a protein that promotes the formation of a stable complex between two or more DNA-binding proteins in an ATP-dependent manner without itself being part of a final effector complex.</text>
</comment>
<evidence type="ECO:0000256" key="1">
    <source>
        <dbReference type="ARBA" id="ARBA00006082"/>
    </source>
</evidence>
<dbReference type="NCBIfam" id="NF000949">
    <property type="entry name" value="PRK00095.1-2"/>
    <property type="match status" value="1"/>
</dbReference>
<dbReference type="Pfam" id="PF01119">
    <property type="entry name" value="DNA_mis_repair"/>
    <property type="match status" value="1"/>
</dbReference>
<sequence length="682" mass="73929">MNAPLTPAPRRPIRELPDELISQIAAGEVVERPASVVRELVDNALDAGATQVTLRLLAGGVRLISVEDDGQGILRDELPIAFKRHATSKIGNLHDLESVATMGFRGEALAAINSIADCAILSKASGLNDAYLLDGRTGELRPVARGQGTTVEVKELFYSTPARRKFLKTDATELAHCIESVRRHALARPDVGFAIWHEGKLVEQWRRCLDVPLADATMDAALAALDQRLSDVLGPEFLAQSVRVDWHSKQTNESGQPALRVWGRAGVPDAARSRGDQQFCYVNGRFVRDKVLTHAARSAYEDVLHGNRQPVYALYVAMDPTRVDVNVHPTKIEVRFRDSREVHQAVRHAVEDTLAAPRAAAAAGTAAGQPQPPSLFGTTSEASALPAPGTYVPNRPVAPMYSAQPAIKFKAEEGLIGHRVNDISLLWQRNPATQDGWVAAGSAQVKEEPATRAGDTKQSAQSPNHLASKEAWPPGRDGNQEAWPLGRAIAQLQGVYILAENNQGLVIVDMHAAHERIVYERLKTQISLTAPDGSVHPLASQPLLIPATFAASPDEVATAEAHVATLNTLGLEISPFSPKTLAVRAVPTTLAQGDAVELARSVLAELAQHDASTVIQRAQNEILGTMACHGAVRANRKLTLEEMNALLRDMEATERSDQCNHGRPTWRQLTLKELDSLFLRGR</sequence>
<dbReference type="Gene3D" id="3.30.230.10">
    <property type="match status" value="1"/>
</dbReference>
<dbReference type="SUPFAM" id="SSF54211">
    <property type="entry name" value="Ribosomal protein S5 domain 2-like"/>
    <property type="match status" value="1"/>
</dbReference>
<keyword evidence="9" id="KW-0378">Hydrolase</keyword>
<evidence type="ECO:0000313" key="10">
    <source>
        <dbReference type="Proteomes" id="UP001321700"/>
    </source>
</evidence>
<proteinExistence type="inferred from homology"/>
<dbReference type="Gene3D" id="3.30.565.10">
    <property type="entry name" value="Histidine kinase-like ATPase, C-terminal domain"/>
    <property type="match status" value="1"/>
</dbReference>
<accession>A0ABU3KJ94</accession>
<feature type="compositionally biased region" description="Polar residues" evidence="6">
    <location>
        <begin position="456"/>
        <end position="465"/>
    </location>
</feature>
<dbReference type="GO" id="GO:0004519">
    <property type="term" value="F:endonuclease activity"/>
    <property type="evidence" value="ECO:0007669"/>
    <property type="project" value="UniProtKB-KW"/>
</dbReference>
<evidence type="ECO:0000313" key="9">
    <source>
        <dbReference type="EMBL" id="MDT7517745.1"/>
    </source>
</evidence>
<evidence type="ECO:0000256" key="6">
    <source>
        <dbReference type="SAM" id="MobiDB-lite"/>
    </source>
</evidence>
<comment type="caution">
    <text evidence="9">The sequence shown here is derived from an EMBL/GenBank/DDBJ whole genome shotgun (WGS) entry which is preliminary data.</text>
</comment>
<keyword evidence="4 5" id="KW-0234">DNA repair</keyword>
<dbReference type="PANTHER" id="PTHR10073">
    <property type="entry name" value="DNA MISMATCH REPAIR PROTEIN MLH, PMS, MUTL"/>
    <property type="match status" value="1"/>
</dbReference>
<evidence type="ECO:0000259" key="8">
    <source>
        <dbReference type="SMART" id="SM01340"/>
    </source>
</evidence>
<dbReference type="Gene3D" id="3.30.1370.100">
    <property type="entry name" value="MutL, C-terminal domain, regulatory subdomain"/>
    <property type="match status" value="1"/>
</dbReference>
<dbReference type="InterPro" id="IPR013507">
    <property type="entry name" value="DNA_mismatch_S5_2-like"/>
</dbReference>
<keyword evidence="3 5" id="KW-0227">DNA damage</keyword>
<evidence type="ECO:0000256" key="4">
    <source>
        <dbReference type="ARBA" id="ARBA00023204"/>
    </source>
</evidence>
<dbReference type="PROSITE" id="PS00058">
    <property type="entry name" value="DNA_MISMATCH_REPAIR_1"/>
    <property type="match status" value="1"/>
</dbReference>
<dbReference type="InterPro" id="IPR014762">
    <property type="entry name" value="DNA_mismatch_repair_CS"/>
</dbReference>
<reference evidence="9 10" key="1">
    <citation type="submission" date="2023-08" db="EMBL/GenBank/DDBJ databases">
        <title>Rhodoferax potami sp. nov. and Rhodoferax mekongensis sp. nov., isolated from the Mekong River in Thailand.</title>
        <authorList>
            <person name="Kitikhun S."/>
            <person name="Charoenyingcharoen P."/>
            <person name="Siriarchawattana P."/>
            <person name="Likhitrattanapisal S."/>
            <person name="Nilsakha T."/>
            <person name="Chanpet A."/>
            <person name="Rattanawaree P."/>
            <person name="Ingsriswang S."/>
        </authorList>
    </citation>
    <scope>NUCLEOTIDE SEQUENCE [LARGE SCALE GENOMIC DNA]</scope>
    <source>
        <strain evidence="9 10">TBRC 17660</strain>
    </source>
</reference>
<dbReference type="InterPro" id="IPR038973">
    <property type="entry name" value="MutL/Mlh/Pms-like"/>
</dbReference>
<dbReference type="InterPro" id="IPR042121">
    <property type="entry name" value="MutL_C_regsub"/>
</dbReference>
<gene>
    <name evidence="5 9" type="primary">mutL</name>
    <name evidence="9" type="ORF">RAE19_03160</name>
</gene>
<dbReference type="InterPro" id="IPR014721">
    <property type="entry name" value="Ribsml_uS5_D2-typ_fold_subgr"/>
</dbReference>
<dbReference type="Gene3D" id="3.30.1540.20">
    <property type="entry name" value="MutL, C-terminal domain, dimerisation subdomain"/>
    <property type="match status" value="1"/>
</dbReference>
<dbReference type="RefSeq" id="WP_313873552.1">
    <property type="nucleotide sequence ID" value="NZ_JAVBIK010000001.1"/>
</dbReference>
<dbReference type="Pfam" id="PF13589">
    <property type="entry name" value="HATPase_c_3"/>
    <property type="match status" value="1"/>
</dbReference>
<dbReference type="PANTHER" id="PTHR10073:SF12">
    <property type="entry name" value="DNA MISMATCH REPAIR PROTEIN MLH1"/>
    <property type="match status" value="1"/>
</dbReference>
<dbReference type="InterPro" id="IPR014790">
    <property type="entry name" value="MutL_C"/>
</dbReference>
<dbReference type="Proteomes" id="UP001321700">
    <property type="component" value="Unassembled WGS sequence"/>
</dbReference>
<dbReference type="HAMAP" id="MF_00149">
    <property type="entry name" value="DNA_mis_repair"/>
    <property type="match status" value="1"/>
</dbReference>
<feature type="domain" description="DNA mismatch repair protein S5" evidence="8">
    <location>
        <begin position="229"/>
        <end position="355"/>
    </location>
</feature>
<dbReference type="CDD" id="cd03482">
    <property type="entry name" value="MutL_Trans_MutL"/>
    <property type="match status" value="1"/>
</dbReference>
<keyword evidence="10" id="KW-1185">Reference proteome</keyword>
<dbReference type="SUPFAM" id="SSF55874">
    <property type="entry name" value="ATPase domain of HSP90 chaperone/DNA topoisomerase II/histidine kinase"/>
    <property type="match status" value="1"/>
</dbReference>
<dbReference type="SMART" id="SM00853">
    <property type="entry name" value="MutL_C"/>
    <property type="match status" value="1"/>
</dbReference>
<dbReference type="SMART" id="SM01340">
    <property type="entry name" value="DNA_mis_repair"/>
    <property type="match status" value="1"/>
</dbReference>
<dbReference type="NCBIfam" id="TIGR00585">
    <property type="entry name" value="mutl"/>
    <property type="match status" value="1"/>
</dbReference>
<keyword evidence="9" id="KW-0540">Nuclease</keyword>
<name>A0ABU3KJ94_9BURK</name>
<evidence type="ECO:0000259" key="7">
    <source>
        <dbReference type="SMART" id="SM00853"/>
    </source>
</evidence>
<comment type="similarity">
    <text evidence="1 5">Belongs to the DNA mismatch repair MutL/HexB family.</text>
</comment>
<dbReference type="Pfam" id="PF08676">
    <property type="entry name" value="MutL_C"/>
    <property type="match status" value="1"/>
</dbReference>
<evidence type="ECO:0000256" key="5">
    <source>
        <dbReference type="HAMAP-Rule" id="MF_00149"/>
    </source>
</evidence>
<keyword evidence="9" id="KW-0255">Endonuclease</keyword>
<dbReference type="InterPro" id="IPR002099">
    <property type="entry name" value="MutL/Mlh/PMS"/>
</dbReference>
<dbReference type="InterPro" id="IPR042120">
    <property type="entry name" value="MutL_C_dimsub"/>
</dbReference>
<dbReference type="InterPro" id="IPR020568">
    <property type="entry name" value="Ribosomal_Su5_D2-typ_SF"/>
</dbReference>
<feature type="domain" description="MutL C-terminal dimerisation" evidence="7">
    <location>
        <begin position="488"/>
        <end position="638"/>
    </location>
</feature>
<evidence type="ECO:0000256" key="2">
    <source>
        <dbReference type="ARBA" id="ARBA00021975"/>
    </source>
</evidence>